<evidence type="ECO:0000313" key="4">
    <source>
        <dbReference type="Proteomes" id="UP000248795"/>
    </source>
</evidence>
<evidence type="ECO:0000256" key="1">
    <source>
        <dbReference type="SAM" id="MobiDB-lite"/>
    </source>
</evidence>
<dbReference type="Pfam" id="PF01935">
    <property type="entry name" value="DUF87"/>
    <property type="match status" value="1"/>
</dbReference>
<feature type="compositionally biased region" description="Polar residues" evidence="1">
    <location>
        <begin position="34"/>
        <end position="45"/>
    </location>
</feature>
<feature type="region of interest" description="Disordered" evidence="1">
    <location>
        <begin position="622"/>
        <end position="645"/>
    </location>
</feature>
<dbReference type="Proteomes" id="UP000248795">
    <property type="component" value="Unassembled WGS sequence"/>
</dbReference>
<evidence type="ECO:0000259" key="2">
    <source>
        <dbReference type="Pfam" id="PF01935"/>
    </source>
</evidence>
<name>A0A2W2B0B6_9HYPH</name>
<dbReference type="Gene3D" id="3.40.50.300">
    <property type="entry name" value="P-loop containing nucleotide triphosphate hydrolases"/>
    <property type="match status" value="2"/>
</dbReference>
<dbReference type="AlphaFoldDB" id="A0A2W2B0B6"/>
<dbReference type="CDD" id="cd01127">
    <property type="entry name" value="TrwB_TraG_TraD_VirD4"/>
    <property type="match status" value="1"/>
</dbReference>
<feature type="domain" description="Helicase HerA central" evidence="2">
    <location>
        <begin position="169"/>
        <end position="415"/>
    </location>
</feature>
<comment type="caution">
    <text evidence="3">The sequence shown here is derived from an EMBL/GenBank/DDBJ whole genome shotgun (WGS) entry which is preliminary data.</text>
</comment>
<reference evidence="4" key="1">
    <citation type="submission" date="2018-06" db="EMBL/GenBank/DDBJ databases">
        <title>Aestuariibacter litoralis strain KCTC 52945T.</title>
        <authorList>
            <person name="Li X."/>
            <person name="Salam N."/>
            <person name="Li J.-L."/>
            <person name="Chen Y.-M."/>
            <person name="Yang Z.-W."/>
            <person name="Zhang L.-Y."/>
            <person name="Han M.-X."/>
            <person name="Xiao M."/>
            <person name="Li W.-J."/>
        </authorList>
    </citation>
    <scope>NUCLEOTIDE SEQUENCE [LARGE SCALE GENOMIC DNA]</scope>
    <source>
        <strain evidence="4">KCTC 52945</strain>
    </source>
</reference>
<dbReference type="SUPFAM" id="SSF52540">
    <property type="entry name" value="P-loop containing nucleoside triphosphate hydrolases"/>
    <property type="match status" value="1"/>
</dbReference>
<keyword evidence="4" id="KW-1185">Reference proteome</keyword>
<evidence type="ECO:0000313" key="3">
    <source>
        <dbReference type="EMBL" id="PZF78340.1"/>
    </source>
</evidence>
<dbReference type="InterPro" id="IPR002789">
    <property type="entry name" value="HerA_central"/>
</dbReference>
<dbReference type="InterPro" id="IPR027417">
    <property type="entry name" value="P-loop_NTPase"/>
</dbReference>
<proteinExistence type="predicted"/>
<organism evidence="3 4">
    <name type="scientific">Aestuariivirga litoralis</name>
    <dbReference type="NCBI Taxonomy" id="2650924"/>
    <lineage>
        <taxon>Bacteria</taxon>
        <taxon>Pseudomonadati</taxon>
        <taxon>Pseudomonadota</taxon>
        <taxon>Alphaproteobacteria</taxon>
        <taxon>Hyphomicrobiales</taxon>
        <taxon>Aestuariivirgaceae</taxon>
        <taxon>Aestuariivirga</taxon>
    </lineage>
</organism>
<protein>
    <recommendedName>
        <fullName evidence="2">Helicase HerA central domain-containing protein</fullName>
    </recommendedName>
</protein>
<feature type="compositionally biased region" description="Low complexity" evidence="1">
    <location>
        <begin position="1"/>
        <end position="22"/>
    </location>
</feature>
<gene>
    <name evidence="3" type="ORF">DK847_00490</name>
</gene>
<dbReference type="PANTHER" id="PTHR42957:SF1">
    <property type="entry name" value="HELICASE MJ1565-RELATED"/>
    <property type="match status" value="1"/>
</dbReference>
<sequence>MAAICASSPRRARARASACGCPSPSPPSPNPTSIESAPMTSPDKTTSRIGRIVAVTGAHAVILIDGGSDADARAKTPEIGTLLRVDTPRTISLCIVSALSSPMPSHMPDEPETRIIEVEFLGELPRDERGEPMHFRRGVSCYPSLGDTVFRASKHELAKAYAYHTDMAIRVGHITQDEAIPAMVKVDDLLGKHFAILGTTGTGKSCTVALLLRRILEKNPQGHVLLLDVHREYAHAFRDIAEVISPANMNLPFWLLNFEEIVEILIGQQPNREADVEVLRELIPIAKLRFMNNQRRERPALQRAREQIEPSSIGVDTPVPYRSSDLIGLLDEHLGKLELRGELAPYKRLKSRLEAINRDSRYAFMFGSLTVQDTMSQVLSRLFRIPVNGKPIAILELGGLPSEIINVVVSVLARLAFDFGVWSAGRIPITFVCEEAHRYVPVDKTLGFEPTKRSISRIAKEGRKYGISLCIVSQRPAELDATILSQCNTIFSMRLANERDQEILRAGISDAASSLLDFMPTMGTGEAITFGEGVALPTRIKFDTLPADEWPMSNTASVTGSWAREMPEDGFLQDIVLRWRAQSFAPEGTVFDMPQQATFGQQQQTSPTAADLTAPLRRLSAAANRPVGSGEERPSLASLIRQIKS</sequence>
<accession>A0A2W2B0B6</accession>
<dbReference type="EMBL" id="QKVK01000001">
    <property type="protein sequence ID" value="PZF78340.1"/>
    <property type="molecule type" value="Genomic_DNA"/>
</dbReference>
<dbReference type="InterPro" id="IPR008571">
    <property type="entry name" value="HerA-like"/>
</dbReference>
<dbReference type="PANTHER" id="PTHR42957">
    <property type="entry name" value="HELICASE MJ1565-RELATED"/>
    <property type="match status" value="1"/>
</dbReference>
<feature type="region of interest" description="Disordered" evidence="1">
    <location>
        <begin position="1"/>
        <end position="45"/>
    </location>
</feature>